<evidence type="ECO:0000259" key="11">
    <source>
        <dbReference type="Pfam" id="PF04412"/>
    </source>
</evidence>
<evidence type="ECO:0000256" key="2">
    <source>
        <dbReference type="ARBA" id="ARBA00023004"/>
    </source>
</evidence>
<dbReference type="GO" id="GO:0008299">
    <property type="term" value="P:isoprenoid biosynthetic process"/>
    <property type="evidence" value="ECO:0007669"/>
    <property type="project" value="UniProtKB-KW"/>
</dbReference>
<evidence type="ECO:0000256" key="4">
    <source>
        <dbReference type="ARBA" id="ARBA00023239"/>
    </source>
</evidence>
<comment type="caution">
    <text evidence="12">The sequence shown here is derived from an EMBL/GenBank/DDBJ whole genome shotgun (WGS) entry which is preliminary data.</text>
</comment>
<accession>A0A812A355</accession>
<evidence type="ECO:0000256" key="7">
    <source>
        <dbReference type="ARBA" id="ARBA00046333"/>
    </source>
</evidence>
<keyword evidence="2" id="KW-0408">Iron</keyword>
<keyword evidence="3" id="KW-0414">Isoprene biosynthesis</keyword>
<protein>
    <recommendedName>
        <fullName evidence="10">Phosphomevalonate dehydratase large subunit</fullName>
        <ecNumber evidence="9">4.2.1.182</ecNumber>
    </recommendedName>
</protein>
<comment type="function">
    <text evidence="6">Component of a hydro-lyase that catalyzes the dehydration of mevalonate 5-phosphate (MVA5P) to form trans-anhydromevalonate 5-phosphate (tAHMP). Involved in the archaeal mevalonate (MVA) pathway, which provides fundamental precursors for isoprenoid biosynthesis, such as isopentenyl diphosphate (IPP) and dimethylallyl diphosphate (DMAPP).</text>
</comment>
<reference evidence="12" key="1">
    <citation type="submission" date="2020-12" db="EMBL/GenBank/DDBJ databases">
        <authorList>
            <person name="Hahn C.J."/>
            <person name="Laso-Perez R."/>
            <person name="Vulcano F."/>
            <person name="Vaziourakis K.-M."/>
            <person name="Stokke R."/>
            <person name="Steen I.H."/>
            <person name="Teske A."/>
            <person name="Boetius A."/>
            <person name="Liebeke M."/>
            <person name="Amann R."/>
            <person name="Knittel K."/>
        </authorList>
    </citation>
    <scope>NUCLEOTIDE SEQUENCE</scope>
    <source>
        <strain evidence="12">Gfbio:c6db26ca-90af-429b-aeed-0e3e8aed0b5e:GoM-Arc1_AMV-AAA_792_C10</strain>
    </source>
</reference>
<comment type="subunit">
    <text evidence="8">Heterodimer composed of a large subunit (PMDh-L) and a small subunit (PMDh-S).</text>
</comment>
<feature type="domain" description="Phosphomevalonate dehydratase large subunit-like" evidence="11">
    <location>
        <begin position="1"/>
        <end position="381"/>
    </location>
</feature>
<comment type="pathway">
    <text evidence="1">Isoprenoid biosynthesis; isopentenyl diphosphate biosynthesis via mevalonate pathway.</text>
</comment>
<evidence type="ECO:0000256" key="1">
    <source>
        <dbReference type="ARBA" id="ARBA00005092"/>
    </source>
</evidence>
<comment type="catalytic activity">
    <reaction evidence="5">
        <text>(R)-5-phosphomevalonate = (2E)-3-methyl-5-phosphooxypent-2-enoate + H2O</text>
        <dbReference type="Rhea" id="RHEA:78975"/>
        <dbReference type="ChEBI" id="CHEBI:15377"/>
        <dbReference type="ChEBI" id="CHEBI:58146"/>
        <dbReference type="ChEBI" id="CHEBI:229665"/>
        <dbReference type="EC" id="4.2.1.182"/>
    </reaction>
    <physiologicalReaction direction="left-to-right" evidence="5">
        <dbReference type="Rhea" id="RHEA:78976"/>
    </physiologicalReaction>
</comment>
<organism evidence="12 13">
    <name type="scientific">Candidatus Argoarchaeum ethanivorans</name>
    <dbReference type="NCBI Taxonomy" id="2608793"/>
    <lineage>
        <taxon>Archaea</taxon>
        <taxon>Methanobacteriati</taxon>
        <taxon>Methanobacteriota</taxon>
        <taxon>Stenosarchaea group</taxon>
        <taxon>Methanomicrobia</taxon>
        <taxon>Methanosarcinales</taxon>
        <taxon>Methanosarcinales incertae sedis</taxon>
        <taxon>GOM Arc I cluster</taxon>
        <taxon>Candidatus Argoarchaeum</taxon>
    </lineage>
</organism>
<sequence length="385" mass="41886">MYLTTEEEKIYNGEYGKTLAQCMQILTALGDIYDADRLIQIKSVQVAGVSYKTIGDAGLEWISGLHGSVVVPSILNPAGMDLKNWKKMGIDQAFAEKQLEIISAYKRLDVRCECTCTPYHIYEEFAGFKEHLAWSESSAVSYANSVIGARTNREGGPSALAAALIGKTANYGLHLDENRVPTLTVKVEGRLHDADFGAVGSLAGPLVKDQVPLFKFKTIPAPEELKQLGAALAASGSVALYHVFNVTPEAKTYPDPVETISIDKESIDSVYVRRCKPDLIALGCPHLGPGELFELANLLKGMKVKKELWIFTSRRLGERHPAQIAAITNSGAKVFYDTCMVVSPASERFECIMVNSGKALHYVPSMCGVPAVLGTTEECIKTALH</sequence>
<evidence type="ECO:0000313" key="12">
    <source>
        <dbReference type="EMBL" id="CAD7767063.1"/>
    </source>
</evidence>
<evidence type="ECO:0000256" key="8">
    <source>
        <dbReference type="ARBA" id="ARBA00046520"/>
    </source>
</evidence>
<dbReference type="Pfam" id="PF04412">
    <property type="entry name" value="AcnX"/>
    <property type="match status" value="1"/>
</dbReference>
<dbReference type="Proteomes" id="UP000614580">
    <property type="component" value="Unassembled WGS sequence"/>
</dbReference>
<dbReference type="EC" id="4.2.1.182" evidence="9"/>
<evidence type="ECO:0000256" key="9">
    <source>
        <dbReference type="ARBA" id="ARBA00047176"/>
    </source>
</evidence>
<evidence type="ECO:0000256" key="3">
    <source>
        <dbReference type="ARBA" id="ARBA00023229"/>
    </source>
</evidence>
<dbReference type="PANTHER" id="PTHR36577">
    <property type="entry name" value="DUF521 DOMAIN PROTEIN (AFU_ORTHOLOGUE AFUA_6G00490)"/>
    <property type="match status" value="1"/>
</dbReference>
<keyword evidence="4" id="KW-0456">Lyase</keyword>
<dbReference type="GO" id="GO:0016829">
    <property type="term" value="F:lyase activity"/>
    <property type="evidence" value="ECO:0007669"/>
    <property type="project" value="UniProtKB-KW"/>
</dbReference>
<evidence type="ECO:0000256" key="6">
    <source>
        <dbReference type="ARBA" id="ARBA00045299"/>
    </source>
</evidence>
<comment type="similarity">
    <text evidence="7">Belongs to the AcnX type II large subunit family.</text>
</comment>
<evidence type="ECO:0000256" key="5">
    <source>
        <dbReference type="ARBA" id="ARBA00045120"/>
    </source>
</evidence>
<evidence type="ECO:0000256" key="10">
    <source>
        <dbReference type="ARBA" id="ARBA00047196"/>
    </source>
</evidence>
<name>A0A812A355_9EURY</name>
<dbReference type="PANTHER" id="PTHR36577:SF3">
    <property type="entry name" value="DUF521 DOMAIN PROTEIN (AFU_ORTHOLOGUE AFUA_6G00490)"/>
    <property type="match status" value="1"/>
</dbReference>
<dbReference type="CDD" id="cd01355">
    <property type="entry name" value="AcnX"/>
    <property type="match status" value="1"/>
</dbReference>
<gene>
    <name evidence="12" type="ORF">DNFNHJIP_00469</name>
</gene>
<dbReference type="EMBL" id="CAJHZY010000050">
    <property type="protein sequence ID" value="CAD7767063.1"/>
    <property type="molecule type" value="Genomic_DNA"/>
</dbReference>
<evidence type="ECO:0000313" key="13">
    <source>
        <dbReference type="Proteomes" id="UP000614580"/>
    </source>
</evidence>
<proteinExistence type="inferred from homology"/>
<dbReference type="AlphaFoldDB" id="A0A812A355"/>
<dbReference type="InterPro" id="IPR007506">
    <property type="entry name" value="PMDh-L-like_dom"/>
</dbReference>